<evidence type="ECO:0000313" key="8">
    <source>
        <dbReference type="Proteomes" id="UP001159641"/>
    </source>
</evidence>
<keyword evidence="3" id="KW-0805">Transcription regulation</keyword>
<evidence type="ECO:0000259" key="6">
    <source>
        <dbReference type="Pfam" id="PF11265"/>
    </source>
</evidence>
<dbReference type="EMBL" id="JAIQCJ010000047">
    <property type="protein sequence ID" value="KAJ8798529.1"/>
    <property type="molecule type" value="Genomic_DNA"/>
</dbReference>
<dbReference type="GO" id="GO:0005667">
    <property type="term" value="C:transcription regulator complex"/>
    <property type="evidence" value="ECO:0007669"/>
    <property type="project" value="UniProtKB-UniRule"/>
</dbReference>
<dbReference type="InterPro" id="IPR021397">
    <property type="entry name" value="Mediator_Med25_SD1"/>
</dbReference>
<evidence type="ECO:0000259" key="5">
    <source>
        <dbReference type="Pfam" id="PF11235"/>
    </source>
</evidence>
<evidence type="ECO:0000256" key="1">
    <source>
        <dbReference type="ARBA" id="ARBA00009102"/>
    </source>
</evidence>
<evidence type="ECO:0000256" key="2">
    <source>
        <dbReference type="ARBA" id="ARBA00019694"/>
    </source>
</evidence>
<comment type="function">
    <text evidence="3">Component of the Mediator complex, a coactivator involved in the regulated transcription of nearly all RNA polymerase II-dependent genes. Mediator functions as a bridge to convey information from gene-specific regulatory proteins to the basal RNA polymerase II transcription machinery. Mediator is recruited to promoters by direct interactions with regulatory proteins and serves as a scaffold for the assembly of a functional preinitiation complex with RNA polymerase II and the general transcription factors.</text>
</comment>
<feature type="domain" description="Mediator of RNA polymerase II transcription subunit 25 von Willebrand factor type A" evidence="6">
    <location>
        <begin position="4"/>
        <end position="39"/>
    </location>
</feature>
<evidence type="ECO:0000256" key="3">
    <source>
        <dbReference type="RuleBase" id="RU369088"/>
    </source>
</evidence>
<evidence type="ECO:0000256" key="4">
    <source>
        <dbReference type="SAM" id="MobiDB-lite"/>
    </source>
</evidence>
<feature type="region of interest" description="Disordered" evidence="4">
    <location>
        <begin position="79"/>
        <end position="118"/>
    </location>
</feature>
<dbReference type="InterPro" id="IPR038196">
    <property type="entry name" value="Med25_PTOV_sf"/>
</dbReference>
<dbReference type="GO" id="GO:0045944">
    <property type="term" value="P:positive regulation of transcription by RNA polymerase II"/>
    <property type="evidence" value="ECO:0007669"/>
    <property type="project" value="TreeGrafter"/>
</dbReference>
<sequence>MPEQIGQTHRLCLLICNSPPYLLLAVESTAYSGCMTETLLLVEKAASPTRLEPLQPPTDVSQDPRHMVLVRGLVLPVGGGSAPGPLQPKQPVPLPLDPPSGAPLSAAPQQPLSLVPPAVPGPLSAAQVAAQSAVQAAKNQKAGLGPRCAHQPSSASRSRSGYPPTARPGPPGAPKPPPPSQPSLVSPVAPGPVLATPLQPGALLRAGTVLRPSSGPWPLAGSSQSPTNSWPGAGSSSGKRSPNLPLRCQHQADSVTAFSGLPESRRESENRTALIAQLTAQQLLITLRPWLWSSGMVHSHFTDKDLDSLRGLYRILGSGFAGRVHVPARPPARDFVNGVRQVLTNHKPLQQQKLQQQLRPPQPQPQGTVGASAATGQRQPRGQRLLSRVAWGPAPQPGRQPSVREDDILRDLI</sequence>
<feature type="region of interest" description="Disordered" evidence="4">
    <location>
        <begin position="351"/>
        <end position="407"/>
    </location>
</feature>
<feature type="compositionally biased region" description="Pro residues" evidence="4">
    <location>
        <begin position="165"/>
        <end position="181"/>
    </location>
</feature>
<feature type="compositionally biased region" description="Low complexity" evidence="4">
    <location>
        <begin position="102"/>
        <end position="113"/>
    </location>
</feature>
<dbReference type="Pfam" id="PF11235">
    <property type="entry name" value="Med25_SD1"/>
    <property type="match status" value="1"/>
</dbReference>
<keyword evidence="3" id="KW-0539">Nucleus</keyword>
<feature type="compositionally biased region" description="Polar residues" evidence="4">
    <location>
        <begin position="221"/>
        <end position="240"/>
    </location>
</feature>
<keyword evidence="8" id="KW-1185">Reference proteome</keyword>
<feature type="region of interest" description="Disordered" evidence="4">
    <location>
        <begin position="214"/>
        <end position="245"/>
    </location>
</feature>
<feature type="domain" description="Mediator complex subunit Med25 synapsin 1" evidence="5">
    <location>
        <begin position="81"/>
        <end position="211"/>
    </location>
</feature>
<dbReference type="Gene3D" id="2.40.290.30">
    <property type="entry name" value="Mediator complex subunit 25, ACID domain"/>
    <property type="match status" value="1"/>
</dbReference>
<dbReference type="PANTHER" id="PTHR12433">
    <property type="entry name" value="MEDIATOR OF RNA POLYMERASE II TRANSCRIPTION SUBUNIT 25"/>
    <property type="match status" value="1"/>
</dbReference>
<name>A0AB34I7I9_ESCRO</name>
<feature type="compositionally biased region" description="Pro residues" evidence="4">
    <location>
        <begin position="85"/>
        <end position="101"/>
    </location>
</feature>
<keyword evidence="3" id="KW-0804">Transcription</keyword>
<accession>A0AB34I7I9</accession>
<dbReference type="AlphaFoldDB" id="A0AB34I7I9"/>
<dbReference type="InterPro" id="IPR021419">
    <property type="entry name" value="Mediator_Med25_VWA"/>
</dbReference>
<comment type="subcellular location">
    <subcellularLocation>
        <location evidence="3">Nucleus</location>
    </subcellularLocation>
</comment>
<dbReference type="PANTHER" id="PTHR12433:SF10">
    <property type="entry name" value="MEDIATOR OF RNA POLYMERASE II TRANSCRIPTION SUBUNIT 25"/>
    <property type="match status" value="1"/>
</dbReference>
<comment type="similarity">
    <text evidence="1 3">Belongs to the Mediator complex subunit 25 family.</text>
</comment>
<protein>
    <recommendedName>
        <fullName evidence="2 3">Mediator of RNA polymerase II transcription subunit 25</fullName>
    </recommendedName>
</protein>
<dbReference type="Pfam" id="PF11265">
    <property type="entry name" value="Med25_VWA"/>
    <property type="match status" value="1"/>
</dbReference>
<reference evidence="7 8" key="1">
    <citation type="submission" date="2022-11" db="EMBL/GenBank/DDBJ databases">
        <title>Whole genome sequence of Eschrichtius robustus ER-17-0199.</title>
        <authorList>
            <person name="Bruniche-Olsen A."/>
            <person name="Black A.N."/>
            <person name="Fields C.J."/>
            <person name="Walden K."/>
            <person name="Dewoody J.A."/>
        </authorList>
    </citation>
    <scope>NUCLEOTIDE SEQUENCE [LARGE SCALE GENOMIC DNA]</scope>
    <source>
        <strain evidence="7">ER-17-0199</strain>
        <tissue evidence="7">Blubber</tissue>
    </source>
</reference>
<comment type="subunit">
    <text evidence="3">Component of the Mediator complex.</text>
</comment>
<evidence type="ECO:0000313" key="7">
    <source>
        <dbReference type="EMBL" id="KAJ8798529.1"/>
    </source>
</evidence>
<proteinExistence type="inferred from homology"/>
<gene>
    <name evidence="7" type="ORF">J1605_016674</name>
</gene>
<organism evidence="7 8">
    <name type="scientific">Eschrichtius robustus</name>
    <name type="common">California gray whale</name>
    <name type="synonym">Eschrichtius gibbosus</name>
    <dbReference type="NCBI Taxonomy" id="9764"/>
    <lineage>
        <taxon>Eukaryota</taxon>
        <taxon>Metazoa</taxon>
        <taxon>Chordata</taxon>
        <taxon>Craniata</taxon>
        <taxon>Vertebrata</taxon>
        <taxon>Euteleostomi</taxon>
        <taxon>Mammalia</taxon>
        <taxon>Eutheria</taxon>
        <taxon>Laurasiatheria</taxon>
        <taxon>Artiodactyla</taxon>
        <taxon>Whippomorpha</taxon>
        <taxon>Cetacea</taxon>
        <taxon>Mysticeti</taxon>
        <taxon>Eschrichtiidae</taxon>
        <taxon>Eschrichtius</taxon>
    </lineage>
</organism>
<feature type="region of interest" description="Disordered" evidence="4">
    <location>
        <begin position="137"/>
        <end position="193"/>
    </location>
</feature>
<dbReference type="Proteomes" id="UP001159641">
    <property type="component" value="Unassembled WGS sequence"/>
</dbReference>
<dbReference type="GO" id="GO:0016592">
    <property type="term" value="C:mediator complex"/>
    <property type="evidence" value="ECO:0007669"/>
    <property type="project" value="UniProtKB-UniRule"/>
</dbReference>
<comment type="caution">
    <text evidence="7">The sequence shown here is derived from an EMBL/GenBank/DDBJ whole genome shotgun (WGS) entry which is preliminary data.</text>
</comment>